<organism evidence="8">
    <name type="scientific">Rhinolophus gammaherpesvirus 1</name>
    <dbReference type="NCBI Taxonomy" id="2054179"/>
    <lineage>
        <taxon>Viruses</taxon>
        <taxon>Duplodnaviria</taxon>
        <taxon>Heunggongvirae</taxon>
        <taxon>Peploviricota</taxon>
        <taxon>Herviviricetes</taxon>
        <taxon>Herpesvirales</taxon>
        <taxon>Orthoherpesviridae</taxon>
        <taxon>Gammaherpesvirinae</taxon>
        <taxon>Percavirus</taxon>
        <taxon>Percavirus rhinolophidgamma1</taxon>
    </lineage>
</organism>
<name>A0A2Z5U6C7_9GAMA</name>
<feature type="domain" description="Uracil-DNA glycosylase-like" evidence="7">
    <location>
        <begin position="71"/>
        <end position="238"/>
    </location>
</feature>
<protein>
    <submittedName>
        <fullName evidence="8">Uracil-DNA glycosylase</fullName>
    </submittedName>
</protein>
<dbReference type="NCBIfam" id="NF003589">
    <property type="entry name" value="PRK05254.1-2"/>
    <property type="match status" value="1"/>
</dbReference>
<dbReference type="NCBIfam" id="NF003592">
    <property type="entry name" value="PRK05254.1-5"/>
    <property type="match status" value="1"/>
</dbReference>
<keyword evidence="3" id="KW-0227">DNA damage</keyword>
<evidence type="ECO:0000313" key="8">
    <source>
        <dbReference type="EMBL" id="BBB06494.1"/>
    </source>
</evidence>
<evidence type="ECO:0000256" key="4">
    <source>
        <dbReference type="ARBA" id="ARBA00022801"/>
    </source>
</evidence>
<dbReference type="InterPro" id="IPR002043">
    <property type="entry name" value="UDG_fam1"/>
</dbReference>
<dbReference type="OrthoDB" id="11388at10239"/>
<dbReference type="SMART" id="SM00986">
    <property type="entry name" value="UDG"/>
    <property type="match status" value="1"/>
</dbReference>
<gene>
    <name evidence="8" type="primary">ORF48</name>
</gene>
<proteinExistence type="inferred from homology"/>
<dbReference type="PANTHER" id="PTHR11264">
    <property type="entry name" value="URACIL-DNA GLYCOSYLASE"/>
    <property type="match status" value="1"/>
</dbReference>
<evidence type="ECO:0000256" key="5">
    <source>
        <dbReference type="ARBA" id="ARBA00023204"/>
    </source>
</evidence>
<dbReference type="GeneID" id="41701508"/>
<dbReference type="PANTHER" id="PTHR11264:SF0">
    <property type="entry name" value="URACIL-DNA GLYCOSYLASE"/>
    <property type="match status" value="1"/>
</dbReference>
<dbReference type="InterPro" id="IPR036895">
    <property type="entry name" value="Uracil-DNA_glycosylase-like_sf"/>
</dbReference>
<dbReference type="EMBL" id="LC333428">
    <property type="protein sequence ID" value="BBB06494.1"/>
    <property type="molecule type" value="Genomic_DNA"/>
</dbReference>
<evidence type="ECO:0000256" key="3">
    <source>
        <dbReference type="ARBA" id="ARBA00022763"/>
    </source>
</evidence>
<dbReference type="Proteomes" id="UP000289908">
    <property type="component" value="Segment"/>
</dbReference>
<dbReference type="RefSeq" id="YP_009551855.1">
    <property type="nucleotide sequence ID" value="NC_040539.1"/>
</dbReference>
<keyword evidence="2" id="KW-1048">Host nucleus</keyword>
<feature type="active site" description="Proton acceptor" evidence="6">
    <location>
        <position position="86"/>
    </location>
</feature>
<reference evidence="8" key="1">
    <citation type="submission" date="2017-11" db="EMBL/GenBank/DDBJ databases">
        <title>Complete genome of Rhinolophus gammaherpesvirus-1.</title>
        <authorList>
            <person name="Maeda K."/>
            <person name="Noguchi K."/>
        </authorList>
    </citation>
    <scope>NUCLEOTIDE SEQUENCE [LARGE SCALE GENOMIC DNA]</scope>
    <source>
        <strain evidence="8">BV1</strain>
    </source>
</reference>
<evidence type="ECO:0000256" key="6">
    <source>
        <dbReference type="PROSITE-ProRule" id="PRU10072"/>
    </source>
</evidence>
<evidence type="ECO:0000256" key="1">
    <source>
        <dbReference type="ARBA" id="ARBA00008184"/>
    </source>
</evidence>
<dbReference type="PROSITE" id="PS00130">
    <property type="entry name" value="U_DNA_GLYCOSYLASE"/>
    <property type="match status" value="1"/>
</dbReference>
<evidence type="ECO:0000313" key="9">
    <source>
        <dbReference type="Proteomes" id="UP000289908"/>
    </source>
</evidence>
<accession>A0A2Z5U6C7</accession>
<dbReference type="SMART" id="SM00987">
    <property type="entry name" value="UreE_C"/>
    <property type="match status" value="1"/>
</dbReference>
<dbReference type="Pfam" id="PF03167">
    <property type="entry name" value="UDG"/>
    <property type="match status" value="1"/>
</dbReference>
<dbReference type="NCBIfam" id="NF003588">
    <property type="entry name" value="PRK05254.1-1"/>
    <property type="match status" value="1"/>
</dbReference>
<keyword evidence="5" id="KW-0234">DNA repair</keyword>
<comment type="similarity">
    <text evidence="1">Belongs to the uracil-DNA glycosylase (UDG) superfamily. UNG family.</text>
</comment>
<dbReference type="Gene3D" id="3.40.470.10">
    <property type="entry name" value="Uracil-DNA glycosylase-like domain"/>
    <property type="match status" value="1"/>
</dbReference>
<dbReference type="NCBIfam" id="TIGR00628">
    <property type="entry name" value="ung"/>
    <property type="match status" value="1"/>
</dbReference>
<keyword evidence="9" id="KW-1185">Reference proteome</keyword>
<dbReference type="InterPro" id="IPR018085">
    <property type="entry name" value="Ura-DNA_Glyclase_AS"/>
</dbReference>
<sequence>MEKWLQLHAWSAKDDQEVAPEKLMLSPQWLEFLQMSPFLQKKLLSLLQDVSKLRAKSIVYPDDEHIMRWSFMCHPTEVKVVILGQDPYHGGQATGLAFSVSREFKIPPSLKNIFSEISRSDASFSVPVHGCLDNWARQGVLLLNTILTVEKGKAGSHSDLGWIWFTNYIISCLSNQLNHCVFLLWGSRAIEKASLIDSQKHLVLRAQHPSPLAANSTRPSNWPKFSGCDHFTQANNYLKLHQKTCIDWNLD</sequence>
<dbReference type="CDD" id="cd10027">
    <property type="entry name" value="UDG-F1-like"/>
    <property type="match status" value="1"/>
</dbReference>
<dbReference type="SUPFAM" id="SSF52141">
    <property type="entry name" value="Uracil-DNA glycosylase-like"/>
    <property type="match status" value="1"/>
</dbReference>
<dbReference type="KEGG" id="vg:41701508"/>
<dbReference type="GO" id="GO:0004844">
    <property type="term" value="F:uracil DNA N-glycosylase activity"/>
    <property type="evidence" value="ECO:0007669"/>
    <property type="project" value="InterPro"/>
</dbReference>
<dbReference type="GO" id="GO:0097510">
    <property type="term" value="P:base-excision repair, AP site formation via deaminated base removal"/>
    <property type="evidence" value="ECO:0007669"/>
    <property type="project" value="TreeGrafter"/>
</dbReference>
<evidence type="ECO:0000256" key="2">
    <source>
        <dbReference type="ARBA" id="ARBA00022562"/>
    </source>
</evidence>
<dbReference type="HAMAP" id="MF_00148">
    <property type="entry name" value="UDG"/>
    <property type="match status" value="1"/>
</dbReference>
<keyword evidence="4" id="KW-0378">Hydrolase</keyword>
<evidence type="ECO:0000259" key="7">
    <source>
        <dbReference type="SMART" id="SM00986"/>
    </source>
</evidence>
<dbReference type="InterPro" id="IPR005122">
    <property type="entry name" value="Uracil-DNA_glycosylase-like"/>
</dbReference>